<dbReference type="PANTHER" id="PTHR35271">
    <property type="entry name" value="ABC TRANSPORTER, SUBSTRATE-BINDING LIPOPROTEIN-RELATED"/>
    <property type="match status" value="1"/>
</dbReference>
<accession>A0ABT2ZGP7</accession>
<evidence type="ECO:0000313" key="2">
    <source>
        <dbReference type="EMBL" id="MCV2870297.1"/>
    </source>
</evidence>
<reference evidence="2 3" key="1">
    <citation type="submission" date="2022-10" db="EMBL/GenBank/DDBJ databases">
        <title>Defluviimonas sp. nov., isolated from ocean surface water.</title>
        <authorList>
            <person name="He W."/>
            <person name="Wang L."/>
            <person name="Zhang D.-F."/>
        </authorList>
    </citation>
    <scope>NUCLEOTIDE SEQUENCE [LARGE SCALE GENOMIC DNA]</scope>
    <source>
        <strain evidence="2 3">WL0002</strain>
    </source>
</reference>
<dbReference type="PANTHER" id="PTHR35271:SF1">
    <property type="entry name" value="ABC TRANSPORTER, SUBSTRATE-BINDING LIPOPROTEIN"/>
    <property type="match status" value="1"/>
</dbReference>
<dbReference type="InterPro" id="IPR007487">
    <property type="entry name" value="ABC_transpt-TYRBP-like"/>
</dbReference>
<keyword evidence="3" id="KW-1185">Reference proteome</keyword>
<protein>
    <submittedName>
        <fullName evidence="2">ABC transporter substrate-binding protein</fullName>
    </submittedName>
</protein>
<keyword evidence="1" id="KW-0732">Signal</keyword>
<gene>
    <name evidence="2" type="ORF">OEW28_16870</name>
</gene>
<sequence length="341" mass="36954">MAEWRNKSRAAASKFIAALCLLASFSTPLQAETKVILGIFYYGCDELCHGVQFELADSGFDVKMDVRNLQQDMALVPGLIEEARTRKVDLVITHGTSATLGTIGRLEDAADPRFLSDIPVVFTQVADPFGSNIAESFERSGRKNVAGTFNRVPEAVNIQVVRSYDPSFDKLGLLYNSNEENSVIKRDELAALAPTLGVELVALEIEPGVSGPPDPEQIPERMAELAAAGVEWLYLGSSSFLRQNGTLFTESAVEHGIAVVSPYEALVRDSSALLSIAAREEDVGRLAARQALAILRDGKIPGELPILSATDFAYVVNMDVARALDRIPPFAFLQIAATVQR</sequence>
<dbReference type="Pfam" id="PF04392">
    <property type="entry name" value="ABC_sub_bind"/>
    <property type="match status" value="1"/>
</dbReference>
<comment type="caution">
    <text evidence="2">The sequence shown here is derived from an EMBL/GenBank/DDBJ whole genome shotgun (WGS) entry which is preliminary data.</text>
</comment>
<dbReference type="Proteomes" id="UP001652542">
    <property type="component" value="Unassembled WGS sequence"/>
</dbReference>
<proteinExistence type="predicted"/>
<name>A0ABT2ZGP7_9RHOB</name>
<organism evidence="2 3">
    <name type="scientific">Albidovulum marisflavi</name>
    <dbReference type="NCBI Taxonomy" id="2984159"/>
    <lineage>
        <taxon>Bacteria</taxon>
        <taxon>Pseudomonadati</taxon>
        <taxon>Pseudomonadota</taxon>
        <taxon>Alphaproteobacteria</taxon>
        <taxon>Rhodobacterales</taxon>
        <taxon>Paracoccaceae</taxon>
        <taxon>Albidovulum</taxon>
    </lineage>
</organism>
<dbReference type="CDD" id="cd06325">
    <property type="entry name" value="PBP1_ABC_unchar_transporter"/>
    <property type="match status" value="1"/>
</dbReference>
<dbReference type="RefSeq" id="WP_263735969.1">
    <property type="nucleotide sequence ID" value="NZ_JAOWKY010000005.1"/>
</dbReference>
<feature type="signal peptide" evidence="1">
    <location>
        <begin position="1"/>
        <end position="31"/>
    </location>
</feature>
<dbReference type="EMBL" id="JAOWKY010000005">
    <property type="protein sequence ID" value="MCV2870297.1"/>
    <property type="molecule type" value="Genomic_DNA"/>
</dbReference>
<evidence type="ECO:0000256" key="1">
    <source>
        <dbReference type="SAM" id="SignalP"/>
    </source>
</evidence>
<feature type="chain" id="PRO_5045800849" evidence="1">
    <location>
        <begin position="32"/>
        <end position="341"/>
    </location>
</feature>
<dbReference type="Gene3D" id="3.40.50.2300">
    <property type="match status" value="2"/>
</dbReference>
<evidence type="ECO:0000313" key="3">
    <source>
        <dbReference type="Proteomes" id="UP001652542"/>
    </source>
</evidence>